<dbReference type="InterPro" id="IPR000835">
    <property type="entry name" value="HTH_MarR-typ"/>
</dbReference>
<dbReference type="KEGG" id="yti:FNA67_03085"/>
<evidence type="ECO:0000313" key="2">
    <source>
        <dbReference type="Proteomes" id="UP000321062"/>
    </source>
</evidence>
<dbReference type="GO" id="GO:0003677">
    <property type="term" value="F:DNA binding"/>
    <property type="evidence" value="ECO:0007669"/>
    <property type="project" value="UniProtKB-KW"/>
</dbReference>
<name>A0A5B9DJD9_9HYPH</name>
<dbReference type="OrthoDB" id="4550442at2"/>
<gene>
    <name evidence="1" type="ORF">FNA67_03085</name>
</gene>
<sequence length="189" mass="21086">MARRDTGKKSPLESEALFHPWHLARDTHESALAELEISIMAAFESFGRWQSACLSAVTDFAATGPENALLHMIRMDDRPKNIHDLAAIGNRTDIANIQYSLRKLIKAGLVTRKGSGRSGVLYEVTDLGRRVTDDYADVRQDEMIQQYVADPALEADVRKARDTLMKVSEIYERAARAADARRLGVTRGT</sequence>
<dbReference type="Gene3D" id="1.10.10.10">
    <property type="entry name" value="Winged helix-like DNA-binding domain superfamily/Winged helix DNA-binding domain"/>
    <property type="match status" value="1"/>
</dbReference>
<reference evidence="1 2" key="1">
    <citation type="journal article" date="2015" name="Int. J. Syst. Evol. Microbiol.">
        <title>Youhaiella tibetensis gen. nov., sp. nov., isolated from subsurface sediment.</title>
        <authorList>
            <person name="Wang Y.X."/>
            <person name="Huang F.Q."/>
            <person name="Nogi Y."/>
            <person name="Pang S.J."/>
            <person name="Wang P.K."/>
            <person name="Lv J."/>
        </authorList>
    </citation>
    <scope>NUCLEOTIDE SEQUENCE [LARGE SCALE GENOMIC DNA]</scope>
    <source>
        <strain evidence="2">fig4</strain>
    </source>
</reference>
<dbReference type="InterPro" id="IPR036388">
    <property type="entry name" value="WH-like_DNA-bd_sf"/>
</dbReference>
<organism evidence="1 2">
    <name type="scientific">Paradevosia tibetensis</name>
    <dbReference type="NCBI Taxonomy" id="1447062"/>
    <lineage>
        <taxon>Bacteria</taxon>
        <taxon>Pseudomonadati</taxon>
        <taxon>Pseudomonadota</taxon>
        <taxon>Alphaproteobacteria</taxon>
        <taxon>Hyphomicrobiales</taxon>
        <taxon>Devosiaceae</taxon>
        <taxon>Paradevosia</taxon>
    </lineage>
</organism>
<proteinExistence type="predicted"/>
<dbReference type="AlphaFoldDB" id="A0A5B9DJD9"/>
<protein>
    <submittedName>
        <fullName evidence="1">Winged helix DNA-binding protein</fullName>
    </submittedName>
</protein>
<evidence type="ECO:0000313" key="1">
    <source>
        <dbReference type="EMBL" id="QEE19217.1"/>
    </source>
</evidence>
<dbReference type="InterPro" id="IPR036390">
    <property type="entry name" value="WH_DNA-bd_sf"/>
</dbReference>
<dbReference type="Proteomes" id="UP000321062">
    <property type="component" value="Chromosome"/>
</dbReference>
<keyword evidence="1" id="KW-0238">DNA-binding</keyword>
<keyword evidence="2" id="KW-1185">Reference proteome</keyword>
<dbReference type="EMBL" id="CP041690">
    <property type="protein sequence ID" value="QEE19217.1"/>
    <property type="molecule type" value="Genomic_DNA"/>
</dbReference>
<dbReference type="GO" id="GO:0003700">
    <property type="term" value="F:DNA-binding transcription factor activity"/>
    <property type="evidence" value="ECO:0007669"/>
    <property type="project" value="InterPro"/>
</dbReference>
<dbReference type="SUPFAM" id="SSF46785">
    <property type="entry name" value="Winged helix' DNA-binding domain"/>
    <property type="match status" value="1"/>
</dbReference>
<dbReference type="Pfam" id="PF13463">
    <property type="entry name" value="HTH_27"/>
    <property type="match status" value="1"/>
</dbReference>
<accession>A0A5B9DJD9</accession>